<name>A0A0K2H2Z5_9CORY</name>
<dbReference type="Pfam" id="PF01171">
    <property type="entry name" value="ATP_bind_3"/>
    <property type="match status" value="1"/>
</dbReference>
<comment type="catalytic activity">
    <reaction evidence="6 7">
        <text>cytidine(34) in tRNA(Ile2) + L-lysine + ATP = lysidine(34) in tRNA(Ile2) + AMP + diphosphate + H(+)</text>
        <dbReference type="Rhea" id="RHEA:43744"/>
        <dbReference type="Rhea" id="RHEA-COMP:10625"/>
        <dbReference type="Rhea" id="RHEA-COMP:10670"/>
        <dbReference type="ChEBI" id="CHEBI:15378"/>
        <dbReference type="ChEBI" id="CHEBI:30616"/>
        <dbReference type="ChEBI" id="CHEBI:32551"/>
        <dbReference type="ChEBI" id="CHEBI:33019"/>
        <dbReference type="ChEBI" id="CHEBI:82748"/>
        <dbReference type="ChEBI" id="CHEBI:83665"/>
        <dbReference type="ChEBI" id="CHEBI:456215"/>
        <dbReference type="EC" id="6.3.4.19"/>
    </reaction>
</comment>
<dbReference type="Proteomes" id="UP000058446">
    <property type="component" value="Chromosome"/>
</dbReference>
<dbReference type="PANTHER" id="PTHR43033:SF1">
    <property type="entry name" value="TRNA(ILE)-LYSIDINE SYNTHASE-RELATED"/>
    <property type="match status" value="1"/>
</dbReference>
<dbReference type="Pfam" id="PF09179">
    <property type="entry name" value="TilS"/>
    <property type="match status" value="1"/>
</dbReference>
<keyword evidence="3 7" id="KW-0819">tRNA processing</keyword>
<reference evidence="10 11" key="1">
    <citation type="submission" date="2013-10" db="EMBL/GenBank/DDBJ databases">
        <title>Complete genome sequence of Corynebacterium lactis DSM 45799(T), isolated from raw cow milk.</title>
        <authorList>
            <person name="Ruckert C."/>
            <person name="Albersmeier A."/>
            <person name="Lipski A."/>
            <person name="Kalinowski J."/>
        </authorList>
    </citation>
    <scope>NUCLEOTIDE SEQUENCE [LARGE SCALE GENOMIC DNA]</scope>
    <source>
        <strain evidence="10 11">RW2-5</strain>
    </source>
</reference>
<dbReference type="InterPro" id="IPR014729">
    <property type="entry name" value="Rossmann-like_a/b/a_fold"/>
</dbReference>
<dbReference type="Gene3D" id="3.40.50.620">
    <property type="entry name" value="HUPs"/>
    <property type="match status" value="1"/>
</dbReference>
<dbReference type="PANTHER" id="PTHR43033">
    <property type="entry name" value="TRNA(ILE)-LYSIDINE SYNTHASE-RELATED"/>
    <property type="match status" value="1"/>
</dbReference>
<dbReference type="InterPro" id="IPR011063">
    <property type="entry name" value="TilS/TtcA_N"/>
</dbReference>
<evidence type="ECO:0000256" key="5">
    <source>
        <dbReference type="ARBA" id="ARBA00022840"/>
    </source>
</evidence>
<evidence type="ECO:0000313" key="11">
    <source>
        <dbReference type="Proteomes" id="UP000058446"/>
    </source>
</evidence>
<keyword evidence="1 7" id="KW-0963">Cytoplasm</keyword>
<evidence type="ECO:0000259" key="8">
    <source>
        <dbReference type="Pfam" id="PF01171"/>
    </source>
</evidence>
<keyword evidence="2 7" id="KW-0436">Ligase</keyword>
<evidence type="ECO:0000256" key="3">
    <source>
        <dbReference type="ARBA" id="ARBA00022694"/>
    </source>
</evidence>
<dbReference type="KEGG" id="clw:CLAC_10875"/>
<comment type="domain">
    <text evidence="7">The N-terminal region contains the highly conserved SGGXDS motif, predicted to be a P-loop motif involved in ATP binding.</text>
</comment>
<feature type="domain" description="tRNA(Ile)-lysidine synthase substrate-binding" evidence="9">
    <location>
        <begin position="278"/>
        <end position="330"/>
    </location>
</feature>
<protein>
    <recommendedName>
        <fullName evidence="7">tRNA(Ile)-lysidine synthase</fullName>
        <ecNumber evidence="7">6.3.4.19</ecNumber>
    </recommendedName>
    <alternativeName>
        <fullName evidence="7">tRNA(Ile)-2-lysyl-cytidine synthase</fullName>
    </alternativeName>
    <alternativeName>
        <fullName evidence="7">tRNA(Ile)-lysidine synthetase</fullName>
    </alternativeName>
</protein>
<dbReference type="PATRIC" id="fig|1408189.4.peg.2188"/>
<dbReference type="SUPFAM" id="SSF82829">
    <property type="entry name" value="MesJ substrate recognition domain-like"/>
    <property type="match status" value="1"/>
</dbReference>
<dbReference type="GO" id="GO:0032267">
    <property type="term" value="F:tRNA(Ile)-lysidine synthase activity"/>
    <property type="evidence" value="ECO:0007669"/>
    <property type="project" value="UniProtKB-EC"/>
</dbReference>
<keyword evidence="11" id="KW-1185">Reference proteome</keyword>
<comment type="similarity">
    <text evidence="7">Belongs to the tRNA(Ile)-lysidine synthase family.</text>
</comment>
<dbReference type="Gene3D" id="1.20.59.20">
    <property type="match status" value="1"/>
</dbReference>
<evidence type="ECO:0000313" key="10">
    <source>
        <dbReference type="EMBL" id="ALA68091.1"/>
    </source>
</evidence>
<comment type="subcellular location">
    <subcellularLocation>
        <location evidence="7">Cytoplasm</location>
    </subcellularLocation>
</comment>
<feature type="binding site" evidence="7">
    <location>
        <begin position="44"/>
        <end position="49"/>
    </location>
    <ligand>
        <name>ATP</name>
        <dbReference type="ChEBI" id="CHEBI:30616"/>
    </ligand>
</feature>
<evidence type="ECO:0000259" key="9">
    <source>
        <dbReference type="Pfam" id="PF09179"/>
    </source>
</evidence>
<comment type="function">
    <text evidence="7">Ligates lysine onto the cytidine present at position 34 of the AUA codon-specific tRNA(Ile) that contains the anticodon CAU, in an ATP-dependent manner. Cytidine is converted to lysidine, thus changing the amino acid specificity of the tRNA from methionine to isoleucine.</text>
</comment>
<dbReference type="NCBIfam" id="TIGR02432">
    <property type="entry name" value="lysidine_TilS_N"/>
    <property type="match status" value="1"/>
</dbReference>
<dbReference type="AlphaFoldDB" id="A0A0K2H2Z5"/>
<dbReference type="EC" id="6.3.4.19" evidence="7"/>
<evidence type="ECO:0000256" key="4">
    <source>
        <dbReference type="ARBA" id="ARBA00022741"/>
    </source>
</evidence>
<dbReference type="InterPro" id="IPR012094">
    <property type="entry name" value="tRNA_Ile_lys_synt"/>
</dbReference>
<dbReference type="HAMAP" id="MF_01161">
    <property type="entry name" value="tRNA_Ile_lys_synt"/>
    <property type="match status" value="1"/>
</dbReference>
<accession>A0A0K2H2Z5</accession>
<dbReference type="STRING" id="1408189.CLAC_10875"/>
<dbReference type="InterPro" id="IPR015262">
    <property type="entry name" value="tRNA_Ile_lys_synt_subst-bd"/>
</dbReference>
<dbReference type="CDD" id="cd01992">
    <property type="entry name" value="TilS_N"/>
    <property type="match status" value="1"/>
</dbReference>
<evidence type="ECO:0000256" key="2">
    <source>
        <dbReference type="ARBA" id="ARBA00022598"/>
    </source>
</evidence>
<proteinExistence type="inferred from homology"/>
<dbReference type="EMBL" id="CP006841">
    <property type="protein sequence ID" value="ALA68091.1"/>
    <property type="molecule type" value="Genomic_DNA"/>
</dbReference>
<dbReference type="InterPro" id="IPR012795">
    <property type="entry name" value="tRNA_Ile_lys_synt_N"/>
</dbReference>
<keyword evidence="5 7" id="KW-0067">ATP-binding</keyword>
<keyword evidence="4 7" id="KW-0547">Nucleotide-binding</keyword>
<gene>
    <name evidence="7" type="primary">tilS</name>
    <name evidence="10" type="ORF">CLAC_10875</name>
</gene>
<evidence type="ECO:0000256" key="1">
    <source>
        <dbReference type="ARBA" id="ARBA00022490"/>
    </source>
</evidence>
<dbReference type="GO" id="GO:0005737">
    <property type="term" value="C:cytoplasm"/>
    <property type="evidence" value="ECO:0007669"/>
    <property type="project" value="UniProtKB-SubCell"/>
</dbReference>
<feature type="domain" description="tRNA(Ile)-lysidine/2-thiocytidine synthase N-terminal" evidence="8">
    <location>
        <begin position="39"/>
        <end position="223"/>
    </location>
</feature>
<dbReference type="GO" id="GO:0005524">
    <property type="term" value="F:ATP binding"/>
    <property type="evidence" value="ECO:0007669"/>
    <property type="project" value="UniProtKB-UniRule"/>
</dbReference>
<organism evidence="10 11">
    <name type="scientific">Corynebacterium lactis RW2-5</name>
    <dbReference type="NCBI Taxonomy" id="1408189"/>
    <lineage>
        <taxon>Bacteria</taxon>
        <taxon>Bacillati</taxon>
        <taxon>Actinomycetota</taxon>
        <taxon>Actinomycetes</taxon>
        <taxon>Mycobacteriales</taxon>
        <taxon>Corynebacteriaceae</taxon>
        <taxon>Corynebacterium</taxon>
    </lineage>
</organism>
<dbReference type="GO" id="GO:0006400">
    <property type="term" value="P:tRNA modification"/>
    <property type="evidence" value="ECO:0007669"/>
    <property type="project" value="UniProtKB-UniRule"/>
</dbReference>
<sequence length="366" mass="38693">MAAALSKPFWPDHSPHFVTIRHAVRSMARQQGAGLAGGVVIGLSGGADSLALVAGACAEAFGPKGSLAGKNVHAVVVDHQLQEGSAEVAELAANIARGMGATAQVVAVDIVSDSPHGPEYEARIARHRVLREITRSRGAALLLAHTLDDQAETVLLRLARGGGPQALSAIRAELIWSDGTRILRPLLGVRRADTQLCCEELGLKVWHDPHNYDEHYARVRVRQTILPLLERELGPGVAENLAKTASIAAVDNDFLDARAESALATLLGEGEASASAALPVRGVAELDDAIAVRVLARWLRRAGGEPSSKQIDMVMALVHRYHGQGEVPVTRARGDAAQAQPARGRLVVARKDGTLQLGTAERNSDA</sequence>
<evidence type="ECO:0000256" key="6">
    <source>
        <dbReference type="ARBA" id="ARBA00048539"/>
    </source>
</evidence>
<dbReference type="SUPFAM" id="SSF52402">
    <property type="entry name" value="Adenine nucleotide alpha hydrolases-like"/>
    <property type="match status" value="1"/>
</dbReference>
<evidence type="ECO:0000256" key="7">
    <source>
        <dbReference type="HAMAP-Rule" id="MF_01161"/>
    </source>
</evidence>